<keyword evidence="5" id="KW-0251">Elongation factor</keyword>
<dbReference type="EMBL" id="BMZI01000006">
    <property type="protein sequence ID" value="GHB28603.1"/>
    <property type="molecule type" value="Genomic_DNA"/>
</dbReference>
<evidence type="ECO:0000256" key="2">
    <source>
        <dbReference type="ARBA" id="ARBA00022741"/>
    </source>
</evidence>
<evidence type="ECO:0000313" key="6">
    <source>
        <dbReference type="Proteomes" id="UP000646745"/>
    </source>
</evidence>
<reference evidence="6" key="1">
    <citation type="journal article" date="2019" name="Int. J. Syst. Evol. Microbiol.">
        <title>The Global Catalogue of Microorganisms (GCM) 10K type strain sequencing project: providing services to taxonomists for standard genome sequencing and annotation.</title>
        <authorList>
            <consortium name="The Broad Institute Genomics Platform"/>
            <consortium name="The Broad Institute Genome Sequencing Center for Infectious Disease"/>
            <person name="Wu L."/>
            <person name="Ma J."/>
        </authorList>
    </citation>
    <scope>NUCLEOTIDE SEQUENCE [LARGE SCALE GENOMIC DNA]</scope>
    <source>
        <strain evidence="6">KCTC 32998</strain>
    </source>
</reference>
<comment type="caution">
    <text evidence="5">The sequence shown here is derived from an EMBL/GenBank/DDBJ whole genome shotgun (WGS) entry which is preliminary data.</text>
</comment>
<protein>
    <submittedName>
        <fullName evidence="5">Elongation factor P--(R)-beta-lysine ligase</fullName>
    </submittedName>
</protein>
<dbReference type="Pfam" id="PF00152">
    <property type="entry name" value="tRNA-synt_2"/>
    <property type="match status" value="1"/>
</dbReference>
<dbReference type="InterPro" id="IPR006195">
    <property type="entry name" value="aa-tRNA-synth_II"/>
</dbReference>
<keyword evidence="6" id="KW-1185">Reference proteome</keyword>
<keyword evidence="2" id="KW-0547">Nucleotide-binding</keyword>
<gene>
    <name evidence="5" type="primary">epmA</name>
    <name evidence="5" type="ORF">GCM10009038_29380</name>
</gene>
<proteinExistence type="predicted"/>
<dbReference type="PANTHER" id="PTHR42918">
    <property type="entry name" value="LYSYL-TRNA SYNTHETASE"/>
    <property type="match status" value="1"/>
</dbReference>
<keyword evidence="3" id="KW-0067">ATP-binding</keyword>
<sequence length="350" mass="38585">MAPAPGFKPHNCVAFVVLEGTVKDSESVADWQPTASIETLRGRARLIARMRAFFAERDVLEVETPVLGHGGSTDPHLASLSVEAVTQAGRERLWLQTSPEFAMKRLLAAGSGPIFQLARSFRDGEVGRRHNIEFTMLEWYRPGFSLDALIAECDALIRQVLPVPPGETRRHRYRDLFRERLGVDPFTTPLGALRDLAAERGGLAMADADRETCLDLLMSLTIEPELGRSGIDVVVDYPAAQAALARRHRDPEDGVEVAARFEIYLQGLELANGYDELTDATEQRARFEQDAQQRQRLELPNVEIDRRLLAALDAGMPSGSGVALGVDRLIQLALGKSSIAEVMAFTTPRC</sequence>
<dbReference type="PROSITE" id="PS50862">
    <property type="entry name" value="AA_TRNA_LIGASE_II"/>
    <property type="match status" value="1"/>
</dbReference>
<accession>A0ABQ3EAL3</accession>
<dbReference type="InterPro" id="IPR004364">
    <property type="entry name" value="Aa-tRNA-synt_II"/>
</dbReference>
<dbReference type="PANTHER" id="PTHR42918:SF6">
    <property type="entry name" value="ELONGATION FACTOR P--(R)-BETA-LYSINE LIGASE"/>
    <property type="match status" value="1"/>
</dbReference>
<dbReference type="SUPFAM" id="SSF55681">
    <property type="entry name" value="Class II aaRS and biotin synthetases"/>
    <property type="match status" value="1"/>
</dbReference>
<feature type="domain" description="Aminoacyl-transfer RNA synthetases class-II family profile" evidence="4">
    <location>
        <begin position="43"/>
        <end position="348"/>
    </location>
</feature>
<organism evidence="5 6">
    <name type="scientific">Salinicola rhizosphaerae</name>
    <dbReference type="NCBI Taxonomy" id="1443141"/>
    <lineage>
        <taxon>Bacteria</taxon>
        <taxon>Pseudomonadati</taxon>
        <taxon>Pseudomonadota</taxon>
        <taxon>Gammaproteobacteria</taxon>
        <taxon>Oceanospirillales</taxon>
        <taxon>Halomonadaceae</taxon>
        <taxon>Salinicola</taxon>
    </lineage>
</organism>
<dbReference type="InterPro" id="IPR018149">
    <property type="entry name" value="Lys-tRNA-synth_II_C"/>
</dbReference>
<keyword evidence="1 5" id="KW-0436">Ligase</keyword>
<dbReference type="Proteomes" id="UP000646745">
    <property type="component" value="Unassembled WGS sequence"/>
</dbReference>
<dbReference type="GO" id="GO:0003746">
    <property type="term" value="F:translation elongation factor activity"/>
    <property type="evidence" value="ECO:0007669"/>
    <property type="project" value="UniProtKB-KW"/>
</dbReference>
<evidence type="ECO:0000256" key="1">
    <source>
        <dbReference type="ARBA" id="ARBA00022598"/>
    </source>
</evidence>
<dbReference type="GO" id="GO:0016874">
    <property type="term" value="F:ligase activity"/>
    <property type="evidence" value="ECO:0007669"/>
    <property type="project" value="UniProtKB-KW"/>
</dbReference>
<dbReference type="InterPro" id="IPR004525">
    <property type="entry name" value="EpmA"/>
</dbReference>
<evidence type="ECO:0000313" key="5">
    <source>
        <dbReference type="EMBL" id="GHB28603.1"/>
    </source>
</evidence>
<dbReference type="NCBIfam" id="NF006828">
    <property type="entry name" value="PRK09350.1"/>
    <property type="match status" value="1"/>
</dbReference>
<dbReference type="InterPro" id="IPR045864">
    <property type="entry name" value="aa-tRNA-synth_II/BPL/LPL"/>
</dbReference>
<dbReference type="PRINTS" id="PR00982">
    <property type="entry name" value="TRNASYNTHLYS"/>
</dbReference>
<keyword evidence="5" id="KW-0648">Protein biosynthesis</keyword>
<dbReference type="Gene3D" id="3.30.930.10">
    <property type="entry name" value="Bira Bifunctional Protein, Domain 2"/>
    <property type="match status" value="1"/>
</dbReference>
<name>A0ABQ3EAL3_9GAMM</name>
<evidence type="ECO:0000259" key="4">
    <source>
        <dbReference type="PROSITE" id="PS50862"/>
    </source>
</evidence>
<evidence type="ECO:0000256" key="3">
    <source>
        <dbReference type="ARBA" id="ARBA00022840"/>
    </source>
</evidence>
<dbReference type="NCBIfam" id="TIGR00462">
    <property type="entry name" value="genX"/>
    <property type="match status" value="1"/>
</dbReference>